<dbReference type="AlphaFoldDB" id="A0A8C9CCN4"/>
<reference evidence="2" key="3">
    <citation type="submission" date="2025-09" db="UniProtKB">
        <authorList>
            <consortium name="Ensembl"/>
        </authorList>
    </citation>
    <scope>IDENTIFICATION</scope>
</reference>
<proteinExistence type="predicted"/>
<dbReference type="Proteomes" id="UP000694554">
    <property type="component" value="Chromosome 8"/>
</dbReference>
<reference evidence="2" key="2">
    <citation type="submission" date="2025-08" db="UniProtKB">
        <authorList>
            <consortium name="Ensembl"/>
        </authorList>
    </citation>
    <scope>IDENTIFICATION</scope>
</reference>
<organism evidence="2 3">
    <name type="scientific">Phocoena sinus</name>
    <name type="common">Vaquita</name>
    <dbReference type="NCBI Taxonomy" id="42100"/>
    <lineage>
        <taxon>Eukaryota</taxon>
        <taxon>Metazoa</taxon>
        <taxon>Chordata</taxon>
        <taxon>Craniata</taxon>
        <taxon>Vertebrata</taxon>
        <taxon>Euteleostomi</taxon>
        <taxon>Mammalia</taxon>
        <taxon>Eutheria</taxon>
        <taxon>Laurasiatheria</taxon>
        <taxon>Artiodactyla</taxon>
        <taxon>Whippomorpha</taxon>
        <taxon>Cetacea</taxon>
        <taxon>Odontoceti</taxon>
        <taxon>Phocoenidae</taxon>
        <taxon>Phocoena</taxon>
    </lineage>
</organism>
<evidence type="ECO:0000256" key="1">
    <source>
        <dbReference type="SAM" id="Phobius"/>
    </source>
</evidence>
<sequence length="169" mass="19718">MKRESSQTQLSQILSPDFMSLPPRPQLFLSYLCASVVGKVLRGSIAWENKDEYLDLIYMLLTDSCYVYGHHSRSSCKISGKGLGFCLFIGRVLFFYYNHYEQREKEGCGFMGASKEGYFITTTFSSPYGIRSLNFWLLLFNFLYLWIWIKHQIFSLSSSTSQEWLLRTL</sequence>
<reference evidence="2" key="1">
    <citation type="submission" date="2019-08" db="EMBL/GenBank/DDBJ databases">
        <title>Phocoena sinus (Vaquita) genome, mPhoSin1, primary haplotype.</title>
        <authorList>
            <person name="Morin P."/>
            <person name="Mountcastle J."/>
            <person name="Fungtammasan C."/>
            <person name="Rhie A."/>
            <person name="Rojas-Bracho L."/>
            <person name="Smith C.R."/>
            <person name="Taylor B.L."/>
            <person name="Gulland F.M.D."/>
            <person name="Musser W."/>
            <person name="Houck M."/>
            <person name="Haase B."/>
            <person name="Paez S."/>
            <person name="Howe K."/>
            <person name="Torrance J."/>
            <person name="Formenti G."/>
            <person name="Phillippy A."/>
            <person name="Ryder O."/>
            <person name="Jarvis E.D."/>
            <person name="Fedrigo O."/>
        </authorList>
    </citation>
    <scope>NUCLEOTIDE SEQUENCE [LARGE SCALE GENOMIC DNA]</scope>
</reference>
<dbReference type="GeneTree" id="ENSGT01010000229499"/>
<evidence type="ECO:0000313" key="3">
    <source>
        <dbReference type="Proteomes" id="UP000694554"/>
    </source>
</evidence>
<evidence type="ECO:0000313" key="2">
    <source>
        <dbReference type="Ensembl" id="ENSPSNP00000023090.1"/>
    </source>
</evidence>
<accession>A0A8C9CCN4</accession>
<keyword evidence="1" id="KW-0472">Membrane</keyword>
<dbReference type="Ensembl" id="ENSPSNT00000025974.1">
    <property type="protein sequence ID" value="ENSPSNP00000023090.1"/>
    <property type="gene ID" value="ENSPSNG00000016898.1"/>
</dbReference>
<feature type="transmembrane region" description="Helical" evidence="1">
    <location>
        <begin position="133"/>
        <end position="149"/>
    </location>
</feature>
<keyword evidence="1" id="KW-1133">Transmembrane helix</keyword>
<keyword evidence="3" id="KW-1185">Reference proteome</keyword>
<keyword evidence="1" id="KW-0812">Transmembrane</keyword>
<protein>
    <submittedName>
        <fullName evidence="2">Uncharacterized protein</fullName>
    </submittedName>
</protein>
<name>A0A8C9CCN4_PHOSS</name>